<dbReference type="Proteomes" id="UP001212152">
    <property type="component" value="Unassembled WGS sequence"/>
</dbReference>
<organism evidence="2 3">
    <name type="scientific">Geranomyces variabilis</name>
    <dbReference type="NCBI Taxonomy" id="109894"/>
    <lineage>
        <taxon>Eukaryota</taxon>
        <taxon>Fungi</taxon>
        <taxon>Fungi incertae sedis</taxon>
        <taxon>Chytridiomycota</taxon>
        <taxon>Chytridiomycota incertae sedis</taxon>
        <taxon>Chytridiomycetes</taxon>
        <taxon>Spizellomycetales</taxon>
        <taxon>Powellomycetaceae</taxon>
        <taxon>Geranomyces</taxon>
    </lineage>
</organism>
<evidence type="ECO:0000256" key="1">
    <source>
        <dbReference type="SAM" id="MobiDB-lite"/>
    </source>
</evidence>
<feature type="region of interest" description="Disordered" evidence="1">
    <location>
        <begin position="186"/>
        <end position="389"/>
    </location>
</feature>
<comment type="caution">
    <text evidence="2">The sequence shown here is derived from an EMBL/GenBank/DDBJ whole genome shotgun (WGS) entry which is preliminary data.</text>
</comment>
<feature type="compositionally biased region" description="Basic and acidic residues" evidence="1">
    <location>
        <begin position="125"/>
        <end position="138"/>
    </location>
</feature>
<protein>
    <submittedName>
        <fullName evidence="2">Uncharacterized protein</fullName>
    </submittedName>
</protein>
<feature type="compositionally biased region" description="Low complexity" evidence="1">
    <location>
        <begin position="57"/>
        <end position="68"/>
    </location>
</feature>
<feature type="compositionally biased region" description="Basic residues" evidence="1">
    <location>
        <begin position="298"/>
        <end position="308"/>
    </location>
</feature>
<name>A0AAD5XTT8_9FUNG</name>
<feature type="region of interest" description="Disordered" evidence="1">
    <location>
        <begin position="42"/>
        <end position="163"/>
    </location>
</feature>
<feature type="compositionally biased region" description="Basic and acidic residues" evidence="1">
    <location>
        <begin position="309"/>
        <end position="321"/>
    </location>
</feature>
<feature type="compositionally biased region" description="Low complexity" evidence="1">
    <location>
        <begin position="109"/>
        <end position="121"/>
    </location>
</feature>
<feature type="compositionally biased region" description="Acidic residues" evidence="1">
    <location>
        <begin position="46"/>
        <end position="55"/>
    </location>
</feature>
<sequence>MQTVAIQTCLAGAAEYTRVKACQRAELLYILELKKKAFWKAKFAEEEQEEEEEEAATSRAAAGRVTVPEAPPPTPAQPPPPIVISEAPEPLRKDKGKARAAPATHGGKEASSAKQPAAAKKTVGTRKEKETGEQSKKDMAKKRNTGNAAGKASSTKCGSRSKEIENVEGMAEMALAPVLLAEVAAAATAAAASNDAVGADAAAAPNGENAAPTAAPSAPSAPPTATVAASEGSASSSTAKAAKPRSQKASVTKPATTHADKAGTAKDTAVPPPAASDAPQAEPDNNMDVDNPTAQVSKKNRRKRRSTKHKDVQAAGGDKEPAVAVTIPRENKGKRSHPGASEPQAEPSAKRRKKGDKSSLHCGAEAVTDGDAPAAARNNSSMKHVEPEKISTQELEARLAVCETLLEQLADPRALHAAIVDVTPTCDVAFTSWDREVLTLTYPPPVSHTVQTILHLALIIIPRPPATTRRHPLHNTRDAVLAATATANNPLANTPRAARLLAAFTCDAGVAFQIAAAPVLRAMESVGREIEDVVMSIARWSGMRRDEDGDADAAAAAAAAGAAAAGAEAGVSDEVALALDEKPARVIEEEARQQRLVTRLGLLRKLYRHLTQMAVPGAGGPG</sequence>
<accession>A0AAD5XTT8</accession>
<feature type="compositionally biased region" description="Low complexity" evidence="1">
    <location>
        <begin position="186"/>
        <end position="241"/>
    </location>
</feature>
<dbReference type="EMBL" id="JADGJQ010000006">
    <property type="protein sequence ID" value="KAJ3183426.1"/>
    <property type="molecule type" value="Genomic_DNA"/>
</dbReference>
<evidence type="ECO:0000313" key="2">
    <source>
        <dbReference type="EMBL" id="KAJ3183426.1"/>
    </source>
</evidence>
<gene>
    <name evidence="2" type="ORF">HDU87_006745</name>
</gene>
<reference evidence="2" key="1">
    <citation type="submission" date="2020-05" db="EMBL/GenBank/DDBJ databases">
        <title>Phylogenomic resolution of chytrid fungi.</title>
        <authorList>
            <person name="Stajich J.E."/>
            <person name="Amses K."/>
            <person name="Simmons R."/>
            <person name="Seto K."/>
            <person name="Myers J."/>
            <person name="Bonds A."/>
            <person name="Quandt C.A."/>
            <person name="Barry K."/>
            <person name="Liu P."/>
            <person name="Grigoriev I."/>
            <person name="Longcore J.E."/>
            <person name="James T.Y."/>
        </authorList>
    </citation>
    <scope>NUCLEOTIDE SEQUENCE</scope>
    <source>
        <strain evidence="2">JEL0379</strain>
    </source>
</reference>
<evidence type="ECO:0000313" key="3">
    <source>
        <dbReference type="Proteomes" id="UP001212152"/>
    </source>
</evidence>
<feature type="compositionally biased region" description="Pro residues" evidence="1">
    <location>
        <begin position="69"/>
        <end position="82"/>
    </location>
</feature>
<proteinExistence type="predicted"/>
<dbReference type="AlphaFoldDB" id="A0AAD5XTT8"/>
<keyword evidence="3" id="KW-1185">Reference proteome</keyword>